<keyword evidence="13" id="KW-1185">Reference proteome</keyword>
<dbReference type="SUPFAM" id="SSF103506">
    <property type="entry name" value="Mitochondrial carrier"/>
    <property type="match status" value="1"/>
</dbReference>
<comment type="similarity">
    <text evidence="2 11">Belongs to the mitochondrial carrier (TC 2.A.29) family.</text>
</comment>
<keyword evidence="4 10" id="KW-0812">Transmembrane</keyword>
<evidence type="ECO:0000256" key="5">
    <source>
        <dbReference type="ARBA" id="ARBA00022737"/>
    </source>
</evidence>
<keyword evidence="7" id="KW-1133">Transmembrane helix</keyword>
<proteinExistence type="inferred from homology"/>
<evidence type="ECO:0000256" key="2">
    <source>
        <dbReference type="ARBA" id="ARBA00006375"/>
    </source>
</evidence>
<keyword evidence="5" id="KW-0677">Repeat</keyword>
<evidence type="ECO:0000313" key="13">
    <source>
        <dbReference type="Proteomes" id="UP000800092"/>
    </source>
</evidence>
<dbReference type="EMBL" id="ML991774">
    <property type="protein sequence ID" value="KAF2238785.1"/>
    <property type="molecule type" value="Genomic_DNA"/>
</dbReference>
<evidence type="ECO:0000256" key="3">
    <source>
        <dbReference type="ARBA" id="ARBA00022448"/>
    </source>
</evidence>
<dbReference type="Pfam" id="PF00153">
    <property type="entry name" value="Mito_carr"/>
    <property type="match status" value="3"/>
</dbReference>
<reference evidence="12" key="1">
    <citation type="journal article" date="2020" name="Stud. Mycol.">
        <title>101 Dothideomycetes genomes: a test case for predicting lifestyles and emergence of pathogens.</title>
        <authorList>
            <person name="Haridas S."/>
            <person name="Albert R."/>
            <person name="Binder M."/>
            <person name="Bloem J."/>
            <person name="Labutti K."/>
            <person name="Salamov A."/>
            <person name="Andreopoulos B."/>
            <person name="Baker S."/>
            <person name="Barry K."/>
            <person name="Bills G."/>
            <person name="Bluhm B."/>
            <person name="Cannon C."/>
            <person name="Castanera R."/>
            <person name="Culley D."/>
            <person name="Daum C."/>
            <person name="Ezra D."/>
            <person name="Gonzalez J."/>
            <person name="Henrissat B."/>
            <person name="Kuo A."/>
            <person name="Liang C."/>
            <person name="Lipzen A."/>
            <person name="Lutzoni F."/>
            <person name="Magnuson J."/>
            <person name="Mondo S."/>
            <person name="Nolan M."/>
            <person name="Ohm R."/>
            <person name="Pangilinan J."/>
            <person name="Park H.-J."/>
            <person name="Ramirez L."/>
            <person name="Alfaro M."/>
            <person name="Sun H."/>
            <person name="Tritt A."/>
            <person name="Yoshinaga Y."/>
            <person name="Zwiers L.-H."/>
            <person name="Turgeon B."/>
            <person name="Goodwin S."/>
            <person name="Spatafora J."/>
            <person name="Crous P."/>
            <person name="Grigoriev I."/>
        </authorList>
    </citation>
    <scope>NUCLEOTIDE SEQUENCE</scope>
    <source>
        <strain evidence="12">Tuck. ex Michener</strain>
    </source>
</reference>
<evidence type="ECO:0000256" key="1">
    <source>
        <dbReference type="ARBA" id="ARBA00004448"/>
    </source>
</evidence>
<feature type="repeat" description="Solcar" evidence="10">
    <location>
        <begin position="14"/>
        <end position="102"/>
    </location>
</feature>
<evidence type="ECO:0000256" key="7">
    <source>
        <dbReference type="ARBA" id="ARBA00022989"/>
    </source>
</evidence>
<evidence type="ECO:0000256" key="10">
    <source>
        <dbReference type="PROSITE-ProRule" id="PRU00282"/>
    </source>
</evidence>
<dbReference type="Proteomes" id="UP000800092">
    <property type="component" value="Unassembled WGS sequence"/>
</dbReference>
<protein>
    <submittedName>
        <fullName evidence="12">Tricarboxylate transport protein-like protein</fullName>
    </submittedName>
</protein>
<feature type="repeat" description="Solcar" evidence="10">
    <location>
        <begin position="111"/>
        <end position="199"/>
    </location>
</feature>
<comment type="subcellular location">
    <subcellularLocation>
        <location evidence="1">Mitochondrion inner membrane</location>
        <topology evidence="1">Multi-pass membrane protein</topology>
    </subcellularLocation>
</comment>
<dbReference type="PRINTS" id="PR00926">
    <property type="entry name" value="MITOCARRIER"/>
</dbReference>
<evidence type="ECO:0000256" key="8">
    <source>
        <dbReference type="ARBA" id="ARBA00023128"/>
    </source>
</evidence>
<evidence type="ECO:0000313" key="12">
    <source>
        <dbReference type="EMBL" id="KAF2238785.1"/>
    </source>
</evidence>
<dbReference type="OrthoDB" id="44467at2759"/>
<gene>
    <name evidence="12" type="ORF">EV356DRAFT_504095</name>
</gene>
<dbReference type="InterPro" id="IPR002067">
    <property type="entry name" value="MCP"/>
</dbReference>
<evidence type="ECO:0000256" key="9">
    <source>
        <dbReference type="ARBA" id="ARBA00023136"/>
    </source>
</evidence>
<organism evidence="12 13">
    <name type="scientific">Viridothelium virens</name>
    <name type="common">Speckled blister lichen</name>
    <name type="synonym">Trypethelium virens</name>
    <dbReference type="NCBI Taxonomy" id="1048519"/>
    <lineage>
        <taxon>Eukaryota</taxon>
        <taxon>Fungi</taxon>
        <taxon>Dikarya</taxon>
        <taxon>Ascomycota</taxon>
        <taxon>Pezizomycotina</taxon>
        <taxon>Dothideomycetes</taxon>
        <taxon>Dothideomycetes incertae sedis</taxon>
        <taxon>Trypetheliales</taxon>
        <taxon>Trypetheliaceae</taxon>
        <taxon>Viridothelium</taxon>
    </lineage>
</organism>
<feature type="repeat" description="Solcar" evidence="10">
    <location>
        <begin position="208"/>
        <end position="290"/>
    </location>
</feature>
<sequence>MSAKLDKNSSSTGTPPIVSLIAGGVAGGVEAAATYPFEFAKTRAQLRQERGNPTSRNPFLVVAQTFRREGLPALYKGCSSLIVGSIAKDAVRFLSFDTVKHAFADPETGTLSPLRNLLAGMTAGVIASVTAVTPTERIKTALIDDARTERRFRGPGHAVAVIWKEHGIGGIYRGFAGTTLKQAGATAFRMGTYNILKDYEKRHNIPQEGAATNFANGAVAGTVTTLATQPFDTIKTRSQSARGEGVVEACKGIWEDGGIRAFWRGTVMRLGRTVMAGGILFTTYEQVARLVRPVLSPILDKGD</sequence>
<dbReference type="InterPro" id="IPR018108">
    <property type="entry name" value="MCP_transmembrane"/>
</dbReference>
<keyword evidence="9 10" id="KW-0472">Membrane</keyword>
<keyword evidence="8" id="KW-0496">Mitochondrion</keyword>
<dbReference type="PROSITE" id="PS50920">
    <property type="entry name" value="SOLCAR"/>
    <property type="match status" value="3"/>
</dbReference>
<dbReference type="InterPro" id="IPR023395">
    <property type="entry name" value="MCP_dom_sf"/>
</dbReference>
<evidence type="ECO:0000256" key="11">
    <source>
        <dbReference type="RuleBase" id="RU000488"/>
    </source>
</evidence>
<dbReference type="AlphaFoldDB" id="A0A6A6HKW7"/>
<evidence type="ECO:0000256" key="4">
    <source>
        <dbReference type="ARBA" id="ARBA00022692"/>
    </source>
</evidence>
<dbReference type="GO" id="GO:0005743">
    <property type="term" value="C:mitochondrial inner membrane"/>
    <property type="evidence" value="ECO:0007669"/>
    <property type="project" value="UniProtKB-SubCell"/>
</dbReference>
<dbReference type="GO" id="GO:0071913">
    <property type="term" value="F:citrate secondary active transmembrane transporter activity"/>
    <property type="evidence" value="ECO:0007669"/>
    <property type="project" value="TreeGrafter"/>
</dbReference>
<evidence type="ECO:0000256" key="6">
    <source>
        <dbReference type="ARBA" id="ARBA00022792"/>
    </source>
</evidence>
<accession>A0A6A6HKW7</accession>
<dbReference type="PANTHER" id="PTHR45788:SF3">
    <property type="entry name" value="TRICARBOXYLATE TRANSPORT PROTEIN"/>
    <property type="match status" value="1"/>
</dbReference>
<dbReference type="GO" id="GO:0006843">
    <property type="term" value="P:mitochondrial citrate transmembrane transport"/>
    <property type="evidence" value="ECO:0007669"/>
    <property type="project" value="TreeGrafter"/>
</dbReference>
<dbReference type="Gene3D" id="1.50.40.10">
    <property type="entry name" value="Mitochondrial carrier domain"/>
    <property type="match status" value="1"/>
</dbReference>
<keyword evidence="3 11" id="KW-0813">Transport</keyword>
<dbReference type="PANTHER" id="PTHR45788">
    <property type="entry name" value="SUCCINATE/FUMARATE MITOCHONDRIAL TRANSPORTER-RELATED"/>
    <property type="match status" value="1"/>
</dbReference>
<name>A0A6A6HKW7_VIRVR</name>
<keyword evidence="6" id="KW-0999">Mitochondrion inner membrane</keyword>
<dbReference type="InterPro" id="IPR049563">
    <property type="entry name" value="TXTP-like"/>
</dbReference>